<dbReference type="Gene3D" id="1.25.40.20">
    <property type="entry name" value="Ankyrin repeat-containing domain"/>
    <property type="match status" value="1"/>
</dbReference>
<dbReference type="GO" id="GO:1990782">
    <property type="term" value="F:protein tyrosine kinase binding"/>
    <property type="evidence" value="ECO:0007669"/>
    <property type="project" value="TreeGrafter"/>
</dbReference>
<dbReference type="InterPro" id="IPR036770">
    <property type="entry name" value="Ankyrin_rpt-contain_sf"/>
</dbReference>
<dbReference type="Ensembl" id="ENSPKIT00000036755.1">
    <property type="protein sequence ID" value="ENSPKIP00000012363.1"/>
    <property type="gene ID" value="ENSPKIG00000000178.1"/>
</dbReference>
<name>A0A3B3R1W1_9TELE</name>
<reference evidence="4" key="2">
    <citation type="submission" date="2025-09" db="UniProtKB">
        <authorList>
            <consortium name="Ensembl"/>
        </authorList>
    </citation>
    <scope>IDENTIFICATION</scope>
</reference>
<feature type="domain" description="DBB" evidence="3">
    <location>
        <begin position="177"/>
        <end position="309"/>
    </location>
</feature>
<evidence type="ECO:0000256" key="2">
    <source>
        <dbReference type="SAM" id="MobiDB-lite"/>
    </source>
</evidence>
<feature type="compositionally biased region" description="Acidic residues" evidence="2">
    <location>
        <begin position="423"/>
        <end position="432"/>
    </location>
</feature>
<dbReference type="GO" id="GO:0005102">
    <property type="term" value="F:signaling receptor binding"/>
    <property type="evidence" value="ECO:0007669"/>
    <property type="project" value="TreeGrafter"/>
</dbReference>
<proteinExistence type="predicted"/>
<feature type="region of interest" description="Disordered" evidence="2">
    <location>
        <begin position="399"/>
        <end position="432"/>
    </location>
</feature>
<evidence type="ECO:0000259" key="3">
    <source>
        <dbReference type="PROSITE" id="PS51376"/>
    </source>
</evidence>
<dbReference type="OrthoDB" id="8192811at2759"/>
<dbReference type="InterPro" id="IPR041340">
    <property type="entry name" value="PIK3AP1_TIR"/>
</dbReference>
<organism evidence="4 5">
    <name type="scientific">Paramormyrops kingsleyae</name>
    <dbReference type="NCBI Taxonomy" id="1676925"/>
    <lineage>
        <taxon>Eukaryota</taxon>
        <taxon>Metazoa</taxon>
        <taxon>Chordata</taxon>
        <taxon>Craniata</taxon>
        <taxon>Vertebrata</taxon>
        <taxon>Euteleostomi</taxon>
        <taxon>Actinopterygii</taxon>
        <taxon>Neopterygii</taxon>
        <taxon>Teleostei</taxon>
        <taxon>Osteoglossocephala</taxon>
        <taxon>Osteoglossomorpha</taxon>
        <taxon>Osteoglossiformes</taxon>
        <taxon>Mormyridae</taxon>
        <taxon>Paramormyrops</taxon>
    </lineage>
</organism>
<dbReference type="GO" id="GO:0051898">
    <property type="term" value="P:negative regulation of phosphatidylinositol 3-kinase/protein kinase B signal transduction"/>
    <property type="evidence" value="ECO:0007669"/>
    <property type="project" value="TreeGrafter"/>
</dbReference>
<dbReference type="GO" id="GO:0050869">
    <property type="term" value="P:negative regulation of B cell activation"/>
    <property type="evidence" value="ECO:0007669"/>
    <property type="project" value="TreeGrafter"/>
</dbReference>
<dbReference type="GeneTree" id="ENSGT00390000008787"/>
<dbReference type="PANTHER" id="PTHR16267">
    <property type="entry name" value="BANK1/PIK3AP1 FAMILY MEMBER"/>
    <property type="match status" value="1"/>
</dbReference>
<reference evidence="4" key="1">
    <citation type="submission" date="2025-08" db="UniProtKB">
        <authorList>
            <consortium name="Ensembl"/>
        </authorList>
    </citation>
    <scope>IDENTIFICATION</scope>
</reference>
<dbReference type="STRING" id="1676925.ENSPKIP00000012363"/>
<dbReference type="SMART" id="SM01282">
    <property type="entry name" value="DBB"/>
    <property type="match status" value="1"/>
</dbReference>
<dbReference type="InterPro" id="IPR035897">
    <property type="entry name" value="Toll_tir_struct_dom_sf"/>
</dbReference>
<feature type="region of interest" description="Disordered" evidence="2">
    <location>
        <begin position="590"/>
        <end position="625"/>
    </location>
</feature>
<evidence type="ECO:0000313" key="4">
    <source>
        <dbReference type="Ensembl" id="ENSPKIP00000012363.1"/>
    </source>
</evidence>
<dbReference type="AlphaFoldDB" id="A0A3B3R1W1"/>
<dbReference type="PANTHER" id="PTHR16267:SF13">
    <property type="entry name" value="B-CELL SCAFFOLD PROTEIN WITH ANKYRIN REPEATS"/>
    <property type="match status" value="1"/>
</dbReference>
<dbReference type="Pfam" id="PF14545">
    <property type="entry name" value="DBB"/>
    <property type="match status" value="1"/>
</dbReference>
<dbReference type="GO" id="GO:0042113">
    <property type="term" value="P:B cell activation"/>
    <property type="evidence" value="ECO:0007669"/>
    <property type="project" value="TreeGrafter"/>
</dbReference>
<keyword evidence="1" id="KW-0597">Phosphoprotein</keyword>
<dbReference type="Proteomes" id="UP000261540">
    <property type="component" value="Unplaced"/>
</dbReference>
<dbReference type="InterPro" id="IPR017893">
    <property type="entry name" value="DBB_domain"/>
</dbReference>
<dbReference type="Pfam" id="PF18567">
    <property type="entry name" value="TIR_3"/>
    <property type="match status" value="1"/>
</dbReference>
<accession>A0A3B3R1W1</accession>
<dbReference type="InterPro" id="IPR052446">
    <property type="entry name" value="B-cell_PI3K-Signaling_Adptrs"/>
</dbReference>
<evidence type="ECO:0000313" key="5">
    <source>
        <dbReference type="Proteomes" id="UP000261540"/>
    </source>
</evidence>
<keyword evidence="5" id="KW-1185">Reference proteome</keyword>
<sequence>MGGTEGDLLIIYETEAEEWASYLGSIFTGSIAETSICRYDITTVTSKRDERLQPGGYKCKLLILSRGMLENLCLARRSFLARVLHPVNHVVVLLCGVETPARLLEAVPLREGFLQISSEQDAQDYLAAVMKIIQRAPSGPPLDPDPGLVMVQPAKLKPSQQRKQSTGGLLPNIAVKVVPSRVPCKNPGVISVLLKDAESTPDMEVEFQQGATVTVKPVTWNKHTLQVKAPDFPAGAVTLGVCSGGVLLGAKVQLQYYSPMDEVAQLLKKAADPVEFMFQAFQTSSMEKVDQILTSSLTRRLPAGGFRGLQSASGGRREATHSEHLPTLLHFAAQNGLRGLASVLLQCPGVEQALHLANQHGDTPLKLAQKHGHAQLGDLLQEVPAGSSMEEDNSIYEMMGSSGYHSTNDDGEEGGEEENKQDGEEEEDPYALFGGDDEEYDTILASNKPVIIANRPPAPTPRPDTMPPKADNTPYIAQVFQKKMSQGTVDTLYSLPSKQARGRDMSATYDTFAPYQPPGLEGLIELQEQVKKGTLSVDEALERFSDWQQVQRGLDEIQQEKLRQLRASIMNNREDDESIYDKINIIHHTPGDASAGDRGQHVDTGFYSKPIKGQQSNFPWKADKR</sequence>
<evidence type="ECO:0000256" key="1">
    <source>
        <dbReference type="ARBA" id="ARBA00022553"/>
    </source>
</evidence>
<dbReference type="Gene3D" id="3.40.50.10140">
    <property type="entry name" value="Toll/interleukin-1 receptor homology (TIR) domain"/>
    <property type="match status" value="1"/>
</dbReference>
<dbReference type="SUPFAM" id="SSF48403">
    <property type="entry name" value="Ankyrin repeat"/>
    <property type="match status" value="1"/>
</dbReference>
<protein>
    <submittedName>
        <fullName evidence="4">B cell scaffold protein with ankyrin repeats 1</fullName>
    </submittedName>
</protein>
<dbReference type="PROSITE" id="PS51376">
    <property type="entry name" value="DBB"/>
    <property type="match status" value="1"/>
</dbReference>